<dbReference type="RefSeq" id="XP_007393818.1">
    <property type="nucleotide sequence ID" value="XM_007393756.1"/>
</dbReference>
<dbReference type="Proteomes" id="UP000008370">
    <property type="component" value="Unassembled WGS sequence"/>
</dbReference>
<reference evidence="1 2" key="1">
    <citation type="journal article" date="2012" name="BMC Genomics">
        <title>Comparative genomics of the white-rot fungi, Phanerochaete carnosa and P. chrysosporium, to elucidate the genetic basis of the distinct wood types they colonize.</title>
        <authorList>
            <person name="Suzuki H."/>
            <person name="MacDonald J."/>
            <person name="Syed K."/>
            <person name="Salamov A."/>
            <person name="Hori C."/>
            <person name="Aerts A."/>
            <person name="Henrissat B."/>
            <person name="Wiebenga A."/>
            <person name="vanKuyk P.A."/>
            <person name="Barry K."/>
            <person name="Lindquist E."/>
            <person name="LaButti K."/>
            <person name="Lapidus A."/>
            <person name="Lucas S."/>
            <person name="Coutinho P."/>
            <person name="Gong Y."/>
            <person name="Samejima M."/>
            <person name="Mahadevan R."/>
            <person name="Abou-Zaid M."/>
            <person name="de Vries R.P."/>
            <person name="Igarashi K."/>
            <person name="Yadav J.S."/>
            <person name="Grigoriev I.V."/>
            <person name="Master E.R."/>
        </authorList>
    </citation>
    <scope>NUCLEOTIDE SEQUENCE [LARGE SCALE GENOMIC DNA]</scope>
    <source>
        <strain evidence="1 2">HHB-10118-sp</strain>
    </source>
</reference>
<evidence type="ECO:0000313" key="2">
    <source>
        <dbReference type="Proteomes" id="UP000008370"/>
    </source>
</evidence>
<dbReference type="AlphaFoldDB" id="K5V6Z3"/>
<evidence type="ECO:0008006" key="3">
    <source>
        <dbReference type="Google" id="ProtNLM"/>
    </source>
</evidence>
<dbReference type="GeneID" id="18915608"/>
<gene>
    <name evidence="1" type="ORF">PHACADRAFT_252885</name>
</gene>
<dbReference type="SUPFAM" id="SSF52047">
    <property type="entry name" value="RNI-like"/>
    <property type="match status" value="1"/>
</dbReference>
<organism evidence="1 2">
    <name type="scientific">Phanerochaete carnosa (strain HHB-10118-sp)</name>
    <name type="common">White-rot fungus</name>
    <name type="synonym">Peniophora carnosa</name>
    <dbReference type="NCBI Taxonomy" id="650164"/>
    <lineage>
        <taxon>Eukaryota</taxon>
        <taxon>Fungi</taxon>
        <taxon>Dikarya</taxon>
        <taxon>Basidiomycota</taxon>
        <taxon>Agaricomycotina</taxon>
        <taxon>Agaricomycetes</taxon>
        <taxon>Polyporales</taxon>
        <taxon>Phanerochaetaceae</taxon>
        <taxon>Phanerochaete</taxon>
    </lineage>
</organism>
<dbReference type="Gene3D" id="3.80.10.10">
    <property type="entry name" value="Ribonuclease Inhibitor"/>
    <property type="match status" value="1"/>
</dbReference>
<dbReference type="HOGENOM" id="CLU_580187_0_0_1"/>
<dbReference type="OrthoDB" id="2734547at2759"/>
<name>K5V6Z3_PHACS</name>
<dbReference type="InterPro" id="IPR032675">
    <property type="entry name" value="LRR_dom_sf"/>
</dbReference>
<evidence type="ECO:0000313" key="1">
    <source>
        <dbReference type="EMBL" id="EKM58506.1"/>
    </source>
</evidence>
<dbReference type="KEGG" id="pco:PHACADRAFT_252885"/>
<proteinExistence type="predicted"/>
<protein>
    <recommendedName>
        <fullName evidence="3">F-box domain-containing protein</fullName>
    </recommendedName>
</protein>
<dbReference type="EMBL" id="JH930470">
    <property type="protein sequence ID" value="EKM58506.1"/>
    <property type="molecule type" value="Genomic_DNA"/>
</dbReference>
<keyword evidence="2" id="KW-1185">Reference proteome</keyword>
<sequence length="471" mass="53420">MPEQRSDDASNTLQAVVRRIRHLLPSFGSGRTVPALPQELVDHIIDCLRKDKETLRNCSLVRRAWLSSSSFHLFSRLCWPPCDHAADICQTFFGEQKLRSCRCALVTDPKNLQELLLFLQSSPRICSSIRDLSIRFAWGEAELPFALRHRVLTTPSELAHLVGILPALRCLRLYEPRFHPDASPFPDSTLSTTRDLDRLVLSGIKEEGRHEHFSSFLSYFRRIHTLELADFRYCPLVCAPVCNANGQMTSVDSLQLHPRSLDGIRGLEQLRQIIDLTSLSSLSLLYDWRIVPESGICALLQNTDNLESITCNNHSKEVIIRHPHPCPTVHRLRFYGSSMFDGRTVTYHDWPGVVQIMGCPLAASVNHYTIDFTILHISQDFRVPDDNEAEAESKAALEFLDWSILDTFTPRLTSLSLNMTVEFAHGRSRTGREWSCSVEELILGLVSRPVRDILTLRVQVLNTFLEGHGAS</sequence>
<dbReference type="InParanoid" id="K5V6Z3"/>
<accession>K5V6Z3</accession>